<dbReference type="InterPro" id="IPR005648">
    <property type="entry name" value="FlgD"/>
</dbReference>
<evidence type="ECO:0000256" key="1">
    <source>
        <dbReference type="ARBA" id="ARBA00010577"/>
    </source>
</evidence>
<dbReference type="EMBL" id="AAOE01000010">
    <property type="protein sequence ID" value="EAR09441.1"/>
    <property type="molecule type" value="Genomic_DNA"/>
</dbReference>
<keyword evidence="8" id="KW-0969">Cilium</keyword>
<keyword evidence="8" id="KW-0282">Flagellum</keyword>
<keyword evidence="8" id="KW-0966">Cell projection</keyword>
<sequence>MTDVNNVNSALGQYDIGNKKKEETSNDELGKTEFLELMIAKLNNQDPLKPQDDAQFIAELAQFSTVEGIQNMSAGFEELATSYKSSQALQASSLVGGAVTIDGNTSSKLRHGELVYGSAEIPSGSDNLFLQIEDSTGQIIEDVPLGYQPNGELTFKWDGANLEVNGELADIDYSKFETDENGNIIPHPAGDYTFRIQGSVVGQAQVMDVSMSDRVDSVTILGNNDIQLNLASGETATMADVKQINAVY</sequence>
<dbReference type="InterPro" id="IPR025965">
    <property type="entry name" value="FlgD/Vpr_Ig-like"/>
</dbReference>
<dbReference type="Proteomes" id="UP000005953">
    <property type="component" value="Unassembled WGS sequence"/>
</dbReference>
<dbReference type="STRING" id="314283.MED297_02437"/>
<dbReference type="AlphaFoldDB" id="A4BEL4"/>
<accession>A4BEL4</accession>
<comment type="caution">
    <text evidence="8">The sequence shown here is derived from an EMBL/GenBank/DDBJ whole genome shotgun (WGS) entry which is preliminary data.</text>
</comment>
<feature type="domain" description="FlgD/Vpr Ig-like" evidence="6">
    <location>
        <begin position="117"/>
        <end position="161"/>
    </location>
</feature>
<protein>
    <recommendedName>
        <fullName evidence="2 5">Basal-body rod modification protein FlgD</fullName>
    </recommendedName>
</protein>
<keyword evidence="3 5" id="KW-1005">Bacterial flagellum biogenesis</keyword>
<dbReference type="Pfam" id="PF13861">
    <property type="entry name" value="FLgD_tudor"/>
    <property type="match status" value="1"/>
</dbReference>
<evidence type="ECO:0000256" key="2">
    <source>
        <dbReference type="ARBA" id="ARBA00016013"/>
    </source>
</evidence>
<feature type="domain" description="FlgD Tudor-like" evidence="7">
    <location>
        <begin position="86"/>
        <end position="242"/>
    </location>
</feature>
<dbReference type="Pfam" id="PF13860">
    <property type="entry name" value="FlgD_ig"/>
    <property type="match status" value="1"/>
</dbReference>
<dbReference type="HOGENOM" id="CLU_047535_0_2_6"/>
<proteinExistence type="inferred from homology"/>
<evidence type="ECO:0000256" key="3">
    <source>
        <dbReference type="ARBA" id="ARBA00022795"/>
    </source>
</evidence>
<comment type="function">
    <text evidence="4 5">Required for flagellar hook formation. May act as a scaffolding protein.</text>
</comment>
<keyword evidence="9" id="KW-1185">Reference proteome</keyword>
<evidence type="ECO:0000256" key="5">
    <source>
        <dbReference type="RuleBase" id="RU362076"/>
    </source>
</evidence>
<dbReference type="Gene3D" id="2.30.30.910">
    <property type="match status" value="1"/>
</dbReference>
<reference evidence="8 9" key="1">
    <citation type="submission" date="2006-02" db="EMBL/GenBank/DDBJ databases">
        <authorList>
            <person name="Pinhassi J."/>
            <person name="Pedros-Alio C."/>
            <person name="Ferriera S."/>
            <person name="Johnson J."/>
            <person name="Kravitz S."/>
            <person name="Halpern A."/>
            <person name="Remington K."/>
            <person name="Beeson K."/>
            <person name="Tran B."/>
            <person name="Rogers Y.-H."/>
            <person name="Friedman R."/>
            <person name="Venter J.C."/>
        </authorList>
    </citation>
    <scope>NUCLEOTIDE SEQUENCE [LARGE SCALE GENOMIC DNA]</scope>
    <source>
        <strain evidence="8 9">MED297</strain>
    </source>
</reference>
<dbReference type="InterPro" id="IPR025963">
    <property type="entry name" value="FLgD_Tudor"/>
</dbReference>
<name>A4BEL4_9GAMM</name>
<evidence type="ECO:0000256" key="4">
    <source>
        <dbReference type="ARBA" id="ARBA00024746"/>
    </source>
</evidence>
<evidence type="ECO:0000313" key="8">
    <source>
        <dbReference type="EMBL" id="EAR09441.1"/>
    </source>
</evidence>
<dbReference type="Pfam" id="PF03963">
    <property type="entry name" value="FlgD"/>
    <property type="match status" value="1"/>
</dbReference>
<gene>
    <name evidence="8" type="ORF">MED297_02437</name>
</gene>
<evidence type="ECO:0000259" key="6">
    <source>
        <dbReference type="Pfam" id="PF13860"/>
    </source>
</evidence>
<evidence type="ECO:0000313" key="9">
    <source>
        <dbReference type="Proteomes" id="UP000005953"/>
    </source>
</evidence>
<evidence type="ECO:0000259" key="7">
    <source>
        <dbReference type="Pfam" id="PF13861"/>
    </source>
</evidence>
<dbReference type="Gene3D" id="2.60.40.4070">
    <property type="match status" value="1"/>
</dbReference>
<dbReference type="OrthoDB" id="9785233at2"/>
<dbReference type="RefSeq" id="WP_008047073.1">
    <property type="nucleotide sequence ID" value="NZ_CH724153.1"/>
</dbReference>
<organism evidence="8 9">
    <name type="scientific">Reinekea blandensis MED297</name>
    <dbReference type="NCBI Taxonomy" id="314283"/>
    <lineage>
        <taxon>Bacteria</taxon>
        <taxon>Pseudomonadati</taxon>
        <taxon>Pseudomonadota</taxon>
        <taxon>Gammaproteobacteria</taxon>
        <taxon>Oceanospirillales</taxon>
        <taxon>Saccharospirillaceae</taxon>
        <taxon>Reinekea</taxon>
    </lineage>
</organism>
<dbReference type="GO" id="GO:0044781">
    <property type="term" value="P:bacterial-type flagellum organization"/>
    <property type="evidence" value="ECO:0007669"/>
    <property type="project" value="UniProtKB-UniRule"/>
</dbReference>
<comment type="similarity">
    <text evidence="1 5">Belongs to the FlgD family.</text>
</comment>